<dbReference type="Proteomes" id="UP000001631">
    <property type="component" value="Unassembled WGS sequence"/>
</dbReference>
<gene>
    <name evidence="1" type="ORF">HCBG_05896</name>
</gene>
<dbReference type="EMBL" id="GG663370">
    <property type="protein sequence ID" value="EEH05632.1"/>
    <property type="molecule type" value="Genomic_DNA"/>
</dbReference>
<dbReference type="GeneID" id="69038912"/>
<evidence type="ECO:0000313" key="1">
    <source>
        <dbReference type="EMBL" id="EEH05632.1"/>
    </source>
</evidence>
<sequence length="148" mass="16685">MNEVRGEESIFLRKMVLGRYRIDQCFPLISQNRESLEFQHPESQHVLNAPWYRYLHATVGANDFTVGGCGKSGLTSLITNSNSTHSPLFMLPMSRIVDAFDSVEVANAASTSHEAPLVVGLLRYSLSQLRTNSDRISLDVHYEILMNR</sequence>
<name>C0NRW6_AJECG</name>
<proteinExistence type="predicted"/>
<dbReference type="HOGENOM" id="CLU_1758291_0_0_1"/>
<reference evidence="1" key="1">
    <citation type="submission" date="2009-02" db="EMBL/GenBank/DDBJ databases">
        <title>The Genome Sequence of Ajellomyces capsulatus strain G186AR.</title>
        <authorList>
            <consortium name="The Broad Institute Genome Sequencing Platform"/>
            <person name="Champion M."/>
            <person name="Cuomo C."/>
            <person name="Ma L.-J."/>
            <person name="Henn M.R."/>
            <person name="Sil A."/>
            <person name="Goldman B."/>
            <person name="Young S.K."/>
            <person name="Kodira C.D."/>
            <person name="Zeng Q."/>
            <person name="Koehrsen M."/>
            <person name="Alvarado L."/>
            <person name="Berlin A."/>
            <person name="Borenstein D."/>
            <person name="Chen Z."/>
            <person name="Engels R."/>
            <person name="Freedman E."/>
            <person name="Gellesch M."/>
            <person name="Goldberg J."/>
            <person name="Griggs A."/>
            <person name="Gujja S."/>
            <person name="Heiman D."/>
            <person name="Hepburn T."/>
            <person name="Howarth C."/>
            <person name="Jen D."/>
            <person name="Larson L."/>
            <person name="Lewis B."/>
            <person name="Mehta T."/>
            <person name="Park D."/>
            <person name="Pearson M."/>
            <person name="Roberts A."/>
            <person name="Saif S."/>
            <person name="Shea T."/>
            <person name="Shenoy N."/>
            <person name="Sisk P."/>
            <person name="Stolte C."/>
            <person name="Sykes S."/>
            <person name="Walk T."/>
            <person name="White J."/>
            <person name="Yandava C."/>
            <person name="Klein B."/>
            <person name="McEwen J.G."/>
            <person name="Puccia R."/>
            <person name="Goldman G.H."/>
            <person name="Felipe M.S."/>
            <person name="Nino-Vega G."/>
            <person name="San-Blas G."/>
            <person name="Taylor J."/>
            <person name="Mendoza L."/>
            <person name="Galagan J."/>
            <person name="Nusbaum C."/>
            <person name="Birren B."/>
        </authorList>
    </citation>
    <scope>NUCLEOTIDE SEQUENCE</scope>
    <source>
        <strain evidence="1">G186AR</strain>
    </source>
</reference>
<evidence type="ECO:0000313" key="2">
    <source>
        <dbReference type="Proteomes" id="UP000001631"/>
    </source>
</evidence>
<organism evidence="1 2">
    <name type="scientific">Ajellomyces capsulatus (strain G186AR / H82 / ATCC MYA-2454 / RMSCC 2432)</name>
    <name type="common">Darling's disease fungus</name>
    <name type="synonym">Histoplasma capsulatum</name>
    <dbReference type="NCBI Taxonomy" id="447093"/>
    <lineage>
        <taxon>Eukaryota</taxon>
        <taxon>Fungi</taxon>
        <taxon>Dikarya</taxon>
        <taxon>Ascomycota</taxon>
        <taxon>Pezizomycotina</taxon>
        <taxon>Eurotiomycetes</taxon>
        <taxon>Eurotiomycetidae</taxon>
        <taxon>Onygenales</taxon>
        <taxon>Ajellomycetaceae</taxon>
        <taxon>Histoplasma</taxon>
    </lineage>
</organism>
<dbReference type="RefSeq" id="XP_045286113.1">
    <property type="nucleotide sequence ID" value="XM_045432945.1"/>
</dbReference>
<dbReference type="InParanoid" id="C0NRW6"/>
<dbReference type="AlphaFoldDB" id="C0NRW6"/>
<keyword evidence="2" id="KW-1185">Reference proteome</keyword>
<accession>C0NRW6</accession>
<protein>
    <submittedName>
        <fullName evidence="1">Uncharacterized protein</fullName>
    </submittedName>
</protein>